<dbReference type="EMBL" id="JAEPRD010000317">
    <property type="protein sequence ID" value="KAG2192105.1"/>
    <property type="molecule type" value="Genomic_DNA"/>
</dbReference>
<keyword evidence="2" id="KW-1185">Reference proteome</keyword>
<protein>
    <submittedName>
        <fullName evidence="1">Uncharacterized protein</fullName>
    </submittedName>
</protein>
<dbReference type="Proteomes" id="UP000603453">
    <property type="component" value="Unassembled WGS sequence"/>
</dbReference>
<accession>A0A8H7QI17</accession>
<proteinExistence type="predicted"/>
<evidence type="ECO:0000313" key="2">
    <source>
        <dbReference type="Proteomes" id="UP000603453"/>
    </source>
</evidence>
<dbReference type="AlphaFoldDB" id="A0A8H7QI17"/>
<gene>
    <name evidence="1" type="ORF">INT47_005719</name>
</gene>
<name>A0A8H7QI17_9FUNG</name>
<sequence length="85" mass="9775">MANYNYHLERTTRFIAPMLGINYILQTGIMHDICSIIVEEYEDNSEEAEDVSMVVDDEDDEGADVDKYDDEEETFCADGILEKMP</sequence>
<organism evidence="1 2">
    <name type="scientific">Mucor saturninus</name>
    <dbReference type="NCBI Taxonomy" id="64648"/>
    <lineage>
        <taxon>Eukaryota</taxon>
        <taxon>Fungi</taxon>
        <taxon>Fungi incertae sedis</taxon>
        <taxon>Mucoromycota</taxon>
        <taxon>Mucoromycotina</taxon>
        <taxon>Mucoromycetes</taxon>
        <taxon>Mucorales</taxon>
        <taxon>Mucorineae</taxon>
        <taxon>Mucoraceae</taxon>
        <taxon>Mucor</taxon>
    </lineage>
</organism>
<evidence type="ECO:0000313" key="1">
    <source>
        <dbReference type="EMBL" id="KAG2192105.1"/>
    </source>
</evidence>
<comment type="caution">
    <text evidence="1">The sequence shown here is derived from an EMBL/GenBank/DDBJ whole genome shotgun (WGS) entry which is preliminary data.</text>
</comment>
<reference evidence="1" key="1">
    <citation type="submission" date="2020-12" db="EMBL/GenBank/DDBJ databases">
        <title>Metabolic potential, ecology and presence of endohyphal bacteria is reflected in genomic diversity of Mucoromycotina.</title>
        <authorList>
            <person name="Muszewska A."/>
            <person name="Okrasinska A."/>
            <person name="Steczkiewicz K."/>
            <person name="Drgas O."/>
            <person name="Orlowska M."/>
            <person name="Perlinska-Lenart U."/>
            <person name="Aleksandrzak-Piekarczyk T."/>
            <person name="Szatraj K."/>
            <person name="Zielenkiewicz U."/>
            <person name="Pilsyk S."/>
            <person name="Malc E."/>
            <person name="Mieczkowski P."/>
            <person name="Kruszewska J.S."/>
            <person name="Biernat P."/>
            <person name="Pawlowska J."/>
        </authorList>
    </citation>
    <scope>NUCLEOTIDE SEQUENCE</scope>
    <source>
        <strain evidence="1">WA0000017839</strain>
    </source>
</reference>